<dbReference type="GO" id="GO:0008236">
    <property type="term" value="F:serine-type peptidase activity"/>
    <property type="evidence" value="ECO:0007669"/>
    <property type="project" value="UniProtKB-KW"/>
</dbReference>
<dbReference type="Proteomes" id="UP000501849">
    <property type="component" value="Chromosome"/>
</dbReference>
<dbReference type="AlphaFoldDB" id="A0A6H0SD87"/>
<dbReference type="InterPro" id="IPR029062">
    <property type="entry name" value="Class_I_gatase-like"/>
</dbReference>
<reference evidence="5 6" key="1">
    <citation type="submission" date="2019-04" db="EMBL/GenBank/DDBJ databases">
        <title>Draft, Whole-Genome Sequence of the Anthracene-degrading Mycobacterium frederiksbergense LB501T, Isolated from a Polycyclic Aromatic Hydrocarbon (PAH)-Contaminated Soil.</title>
        <authorList>
            <person name="Augelletti F."/>
        </authorList>
    </citation>
    <scope>NUCLEOTIDE SEQUENCE [LARGE SCALE GENOMIC DNA]</scope>
    <source>
        <strain evidence="5 6">LB 501T</strain>
    </source>
</reference>
<dbReference type="InterPro" id="IPR005320">
    <property type="entry name" value="Peptidase_S51"/>
</dbReference>
<dbReference type="Pfam" id="PF03575">
    <property type="entry name" value="Peptidase_S51"/>
    <property type="match status" value="1"/>
</dbReference>
<evidence type="ECO:0000256" key="2">
    <source>
        <dbReference type="ARBA" id="ARBA00022670"/>
    </source>
</evidence>
<protein>
    <submittedName>
        <fullName evidence="5">Uncharacterized protein</fullName>
    </submittedName>
</protein>
<evidence type="ECO:0000313" key="5">
    <source>
        <dbReference type="EMBL" id="QIV85338.1"/>
    </source>
</evidence>
<gene>
    <name evidence="5" type="ORF">EXE63_15195</name>
</gene>
<keyword evidence="4" id="KW-0720">Serine protease</keyword>
<keyword evidence="2" id="KW-0645">Protease</keyword>
<sequence length="169" mass="17836">MSGDLFDRHTVIAVAGHADDIVTELTGVRPGHTDILPAHPSRASQLRCHLFVQQTLLTGISAGSICWHAGGTTDSFGPALQPISNGLGFLPYGNGVHYDSEEQRRPLLHSLVANRVLPASYATDDGAGLLYRGTTFVEAVAEKSSAGAYFVQALGDGAAETALDVRRLP</sequence>
<organism evidence="5 6">
    <name type="scientific">Mycolicibacterium frederiksbergense</name>
    <dbReference type="NCBI Taxonomy" id="117567"/>
    <lineage>
        <taxon>Bacteria</taxon>
        <taxon>Bacillati</taxon>
        <taxon>Actinomycetota</taxon>
        <taxon>Actinomycetes</taxon>
        <taxon>Mycobacteriales</taxon>
        <taxon>Mycobacteriaceae</taxon>
        <taxon>Mycolicibacterium</taxon>
    </lineage>
</organism>
<evidence type="ECO:0000256" key="1">
    <source>
        <dbReference type="ARBA" id="ARBA00006534"/>
    </source>
</evidence>
<dbReference type="EMBL" id="CP038799">
    <property type="protein sequence ID" value="QIV85338.1"/>
    <property type="molecule type" value="Genomic_DNA"/>
</dbReference>
<comment type="similarity">
    <text evidence="1">Belongs to the peptidase S51 family.</text>
</comment>
<dbReference type="KEGG" id="mfre:EXE63_15195"/>
<dbReference type="Gene3D" id="3.40.50.880">
    <property type="match status" value="1"/>
</dbReference>
<accession>A0A6H0SD87</accession>
<evidence type="ECO:0000313" key="6">
    <source>
        <dbReference type="Proteomes" id="UP000501849"/>
    </source>
</evidence>
<proteinExistence type="inferred from homology"/>
<evidence type="ECO:0000256" key="4">
    <source>
        <dbReference type="ARBA" id="ARBA00022825"/>
    </source>
</evidence>
<name>A0A6H0SD87_9MYCO</name>
<dbReference type="GO" id="GO:0006508">
    <property type="term" value="P:proteolysis"/>
    <property type="evidence" value="ECO:0007669"/>
    <property type="project" value="UniProtKB-KW"/>
</dbReference>
<evidence type="ECO:0000256" key="3">
    <source>
        <dbReference type="ARBA" id="ARBA00022801"/>
    </source>
</evidence>
<keyword evidence="6" id="KW-1185">Reference proteome</keyword>
<keyword evidence="3" id="KW-0378">Hydrolase</keyword>